<organism evidence="1 2">
    <name type="scientific">Triparma columacea</name>
    <dbReference type="NCBI Taxonomy" id="722753"/>
    <lineage>
        <taxon>Eukaryota</taxon>
        <taxon>Sar</taxon>
        <taxon>Stramenopiles</taxon>
        <taxon>Ochrophyta</taxon>
        <taxon>Bolidophyceae</taxon>
        <taxon>Parmales</taxon>
        <taxon>Triparmaceae</taxon>
        <taxon>Triparma</taxon>
    </lineage>
</organism>
<dbReference type="EMBL" id="BRYA01001540">
    <property type="protein sequence ID" value="GMI45263.1"/>
    <property type="molecule type" value="Genomic_DNA"/>
</dbReference>
<keyword evidence="2" id="KW-1185">Reference proteome</keyword>
<reference evidence="2" key="1">
    <citation type="journal article" date="2023" name="Commun. Biol.">
        <title>Genome analysis of Parmales, the sister group of diatoms, reveals the evolutionary specialization of diatoms from phago-mixotrophs to photoautotrophs.</title>
        <authorList>
            <person name="Ban H."/>
            <person name="Sato S."/>
            <person name="Yoshikawa S."/>
            <person name="Yamada K."/>
            <person name="Nakamura Y."/>
            <person name="Ichinomiya M."/>
            <person name="Sato N."/>
            <person name="Blanc-Mathieu R."/>
            <person name="Endo H."/>
            <person name="Kuwata A."/>
            <person name="Ogata H."/>
        </authorList>
    </citation>
    <scope>NUCLEOTIDE SEQUENCE [LARGE SCALE GENOMIC DNA]</scope>
</reference>
<gene>
    <name evidence="1" type="ORF">TrCOL_g7619</name>
</gene>
<protein>
    <submittedName>
        <fullName evidence="1">Uncharacterized protein</fullName>
    </submittedName>
</protein>
<sequence length="240" mass="25847">MWELSRGRVRDEVLTYAGGSIPYGPGLPNALQEGNEEYFVVNASFASNLLGSSSESEGELCVEDISVEVSITHACSKSLTLGMFGPGPYTGDKNFSPENRGARLHPAFVEVFLGPSDLWRGRSTGDMGAGETSEVGSLVGGIARRWVEGMVEGGEGEEDGKSFVERNAYFIAHEEEGAWKRMICKELAKRKMHGAVEAIVGAFLMKEDALGVLVREGAGIMGDAELMRMVADEVEEGEVM</sequence>
<comment type="caution">
    <text evidence="1">The sequence shown here is derived from an EMBL/GenBank/DDBJ whole genome shotgun (WGS) entry which is preliminary data.</text>
</comment>
<evidence type="ECO:0000313" key="2">
    <source>
        <dbReference type="Proteomes" id="UP001165065"/>
    </source>
</evidence>
<dbReference type="Proteomes" id="UP001165065">
    <property type="component" value="Unassembled WGS sequence"/>
</dbReference>
<evidence type="ECO:0000313" key="1">
    <source>
        <dbReference type="EMBL" id="GMI45263.1"/>
    </source>
</evidence>
<dbReference type="AlphaFoldDB" id="A0A9W7GJ85"/>
<accession>A0A9W7GJ85</accession>
<name>A0A9W7GJ85_9STRA</name>
<proteinExistence type="predicted"/>